<evidence type="ECO:0000313" key="2">
    <source>
        <dbReference type="Proteomes" id="UP001199644"/>
    </source>
</evidence>
<dbReference type="AlphaFoldDB" id="A0AAW5EG67"/>
<comment type="caution">
    <text evidence="1">The sequence shown here is derived from an EMBL/GenBank/DDBJ whole genome shotgun (WGS) entry which is preliminary data.</text>
</comment>
<dbReference type="Gene3D" id="3.20.20.10">
    <property type="entry name" value="Alanine racemase"/>
    <property type="match status" value="1"/>
</dbReference>
<dbReference type="InterPro" id="IPR009006">
    <property type="entry name" value="Ala_racemase/Decarboxylase_C"/>
</dbReference>
<evidence type="ECO:0000313" key="1">
    <source>
        <dbReference type="EMBL" id="MCH3853801.1"/>
    </source>
</evidence>
<gene>
    <name evidence="1" type="ORF">LZC39_17080</name>
</gene>
<dbReference type="SUPFAM" id="SSF51419">
    <property type="entry name" value="PLP-binding barrel"/>
    <property type="match status" value="1"/>
</dbReference>
<dbReference type="InterPro" id="IPR029066">
    <property type="entry name" value="PLP-binding_barrel"/>
</dbReference>
<organism evidence="1 2">
    <name type="scientific">Campylobacter jejuni</name>
    <dbReference type="NCBI Taxonomy" id="197"/>
    <lineage>
        <taxon>Bacteria</taxon>
        <taxon>Pseudomonadati</taxon>
        <taxon>Campylobacterota</taxon>
        <taxon>Epsilonproteobacteria</taxon>
        <taxon>Campylobacterales</taxon>
        <taxon>Campylobacteraceae</taxon>
        <taxon>Campylobacter</taxon>
    </lineage>
</organism>
<reference evidence="1" key="1">
    <citation type="submission" date="2021-12" db="EMBL/GenBank/DDBJ databases">
        <title>Prevalence of phenicol resistance gene fexA in Campylobacter isolated from poultry supply chain.</title>
        <authorList>
            <person name="Tang B."/>
            <person name="Zheng X."/>
            <person name="Lin J."/>
            <person name="Lin R."/>
            <person name="Yang H."/>
            <person name="Shen Z."/>
            <person name="Xia F."/>
        </authorList>
    </citation>
    <scope>NUCLEOTIDE SEQUENCE</scope>
    <source>
        <strain evidence="1">CJHN2011004</strain>
    </source>
</reference>
<name>A0AAW5EG67_CAMJU</name>
<dbReference type="Proteomes" id="UP001199644">
    <property type="component" value="Unassembled WGS sequence"/>
</dbReference>
<proteinExistence type="predicted"/>
<dbReference type="EMBL" id="JAJUOL010001290">
    <property type="protein sequence ID" value="MCH3853801.1"/>
    <property type="molecule type" value="Genomic_DNA"/>
</dbReference>
<dbReference type="GO" id="GO:0003824">
    <property type="term" value="F:catalytic activity"/>
    <property type="evidence" value="ECO:0007669"/>
    <property type="project" value="InterPro"/>
</dbReference>
<accession>A0AAW5EG67</accession>
<feature type="non-terminal residue" evidence="1">
    <location>
        <position position="54"/>
    </location>
</feature>
<dbReference type="Gene3D" id="2.40.37.10">
    <property type="entry name" value="Lyase, Ornithine Decarboxylase, Chain A, domain 1"/>
    <property type="match status" value="1"/>
</dbReference>
<protein>
    <submittedName>
        <fullName evidence="1">Diaminopimelate decarboxylase</fullName>
    </submittedName>
</protein>
<sequence length="54" mass="6605">MDYKKLKDEFQTPFYIYDFDFIKERFLKLKNAFKARKSQIFYAVKANSNLSLLQ</sequence>